<keyword evidence="17" id="KW-0812">Transmembrane</keyword>
<dbReference type="InterPro" id="IPR001111">
    <property type="entry name" value="TGF-b_propeptide"/>
</dbReference>
<evidence type="ECO:0000256" key="3">
    <source>
        <dbReference type="ARBA" id="ARBA00018531"/>
    </source>
</evidence>
<dbReference type="PANTHER" id="PTHR11848:SF249">
    <property type="entry name" value="TRANSFORMING GROWTH FACTOR BETA"/>
    <property type="match status" value="1"/>
</dbReference>
<dbReference type="EMBL" id="JAHUTJ010049427">
    <property type="protein sequence ID" value="MED6283085.1"/>
    <property type="molecule type" value="Genomic_DNA"/>
</dbReference>
<evidence type="ECO:0000256" key="9">
    <source>
        <dbReference type="ARBA" id="ARBA00023157"/>
    </source>
</evidence>
<accession>A0ABU7E770</accession>
<comment type="function">
    <text evidence="12">Precursor of the Latency-associated peptide (LAP) and Transforming growth factor beta-2 (TGF-beta-2) chains, which constitute the regulatory and active subunit of TGF-beta-2, respectively.</text>
</comment>
<evidence type="ECO:0000256" key="8">
    <source>
        <dbReference type="ARBA" id="ARBA00023030"/>
    </source>
</evidence>
<evidence type="ECO:0000256" key="17">
    <source>
        <dbReference type="SAM" id="Phobius"/>
    </source>
</evidence>
<keyword evidence="7" id="KW-0732">Signal</keyword>
<feature type="region of interest" description="Disordered" evidence="16">
    <location>
        <begin position="125"/>
        <end position="144"/>
    </location>
</feature>
<evidence type="ECO:0000256" key="14">
    <source>
        <dbReference type="ARBA" id="ARBA00045656"/>
    </source>
</evidence>
<keyword evidence="20" id="KW-1185">Reference proteome</keyword>
<keyword evidence="11" id="KW-0497">Mitogen</keyword>
<comment type="function">
    <text evidence="14">Required to maintain the Transforming growth factor beta-2 (TGF-beta-2) chain in a latent state during storage in extracellular matrix. Associates non-covalently with TGF-beta-2 and regulates its activation via interaction with 'milieu molecules', such as LTBP1 and LRRC32/GARP, that control activation of TGF-beta-2.</text>
</comment>
<evidence type="ECO:0000259" key="18">
    <source>
        <dbReference type="PROSITE" id="PS51362"/>
    </source>
</evidence>
<dbReference type="PANTHER" id="PTHR11848">
    <property type="entry name" value="TGF-BETA FAMILY"/>
    <property type="match status" value="1"/>
</dbReference>
<evidence type="ECO:0000256" key="11">
    <source>
        <dbReference type="ARBA" id="ARBA00023246"/>
    </source>
</evidence>
<dbReference type="Pfam" id="PF00688">
    <property type="entry name" value="TGFb_propeptide"/>
    <property type="match status" value="1"/>
</dbReference>
<name>A0ABU7E770_9TELE</name>
<protein>
    <recommendedName>
        <fullName evidence="3">Transforming growth factor beta-2 proprotein</fullName>
    </recommendedName>
</protein>
<feature type="transmembrane region" description="Helical" evidence="17">
    <location>
        <begin position="16"/>
        <end position="33"/>
    </location>
</feature>
<keyword evidence="17" id="KW-1133">Transmembrane helix</keyword>
<evidence type="ECO:0000256" key="15">
    <source>
        <dbReference type="RuleBase" id="RU000354"/>
    </source>
</evidence>
<keyword evidence="4" id="KW-0964">Secreted</keyword>
<dbReference type="PROSITE" id="PS00250">
    <property type="entry name" value="TGF_BETA_1"/>
    <property type="match status" value="1"/>
</dbReference>
<gene>
    <name evidence="19" type="ORF">CHARACLAT_005068</name>
</gene>
<dbReference type="InterPro" id="IPR029034">
    <property type="entry name" value="Cystine-knot_cytokine"/>
</dbReference>
<comment type="similarity">
    <text evidence="2 15">Belongs to the TGF-beta family.</text>
</comment>
<organism evidence="19 20">
    <name type="scientific">Characodon lateralis</name>
    <dbReference type="NCBI Taxonomy" id="208331"/>
    <lineage>
        <taxon>Eukaryota</taxon>
        <taxon>Metazoa</taxon>
        <taxon>Chordata</taxon>
        <taxon>Craniata</taxon>
        <taxon>Vertebrata</taxon>
        <taxon>Euteleostomi</taxon>
        <taxon>Actinopterygii</taxon>
        <taxon>Neopterygii</taxon>
        <taxon>Teleostei</taxon>
        <taxon>Neoteleostei</taxon>
        <taxon>Acanthomorphata</taxon>
        <taxon>Ovalentaria</taxon>
        <taxon>Atherinomorphae</taxon>
        <taxon>Cyprinodontiformes</taxon>
        <taxon>Goodeidae</taxon>
        <taxon>Characodon</taxon>
    </lineage>
</organism>
<dbReference type="Proteomes" id="UP001352852">
    <property type="component" value="Unassembled WGS sequence"/>
</dbReference>
<keyword evidence="8 15" id="KW-0339">Growth factor</keyword>
<dbReference type="Gene3D" id="2.60.120.970">
    <property type="match status" value="1"/>
</dbReference>
<evidence type="ECO:0000313" key="19">
    <source>
        <dbReference type="EMBL" id="MED6283085.1"/>
    </source>
</evidence>
<evidence type="ECO:0000256" key="10">
    <source>
        <dbReference type="ARBA" id="ARBA00023180"/>
    </source>
</evidence>
<proteinExistence type="inferred from homology"/>
<sequence>MMDACIKVNETRKKSWLSVSIEYIYIYIFFYLIKSRKSWTVHTSWITLRALSCTLDSETQLHCRSGSRSFLPSSAPRATMRLPFLLLLLLRLSEGFNTCQSIDLDAQKSRRIEAVRGQILSKLRIRSPPEDDDDDDPPPGSVPPEVLLLYNSTRELMKERARLAESACERESSEEDYYAKEVQRIDMQPPRTDSNAVQPAAPNLYYRVVYFDVREVDLINSTLVKAEFRIFRAPNPQARASEQRVELYQILKPEEDSTSTQRYIDSRTVQLRAKGAWLSVDVTETIKDWVSDPENNLGLKLGIHCPCCTFVPSTNNIVLNKSEELEALFAGVDDERLRQMRKPGQVKGQADFSTKTPHLILTLLPSDRVDNPAKKNRKRRAAATETTTCSRGSDQGCCLRSLYIDFRRDLNWKWIHEPKGYKANFCAGNCPYLWSANNHYNMILPLYNKLNPEASASPCCVPQDLEPLTIMYFIGRTPRVEQLSNMVVKSCKCR</sequence>
<evidence type="ECO:0000256" key="12">
    <source>
        <dbReference type="ARBA" id="ARBA00034081"/>
    </source>
</evidence>
<evidence type="ECO:0000256" key="16">
    <source>
        <dbReference type="SAM" id="MobiDB-lite"/>
    </source>
</evidence>
<dbReference type="Pfam" id="PF00019">
    <property type="entry name" value="TGF_beta"/>
    <property type="match status" value="1"/>
</dbReference>
<evidence type="ECO:0000256" key="4">
    <source>
        <dbReference type="ARBA" id="ARBA00022525"/>
    </source>
</evidence>
<dbReference type="PRINTS" id="PR01423">
    <property type="entry name" value="TGFBETA"/>
</dbReference>
<dbReference type="InterPro" id="IPR016319">
    <property type="entry name" value="TGF-beta"/>
</dbReference>
<keyword evidence="5" id="KW-0272">Extracellular matrix</keyword>
<keyword evidence="17" id="KW-0472">Membrane</keyword>
<dbReference type="InterPro" id="IPR001839">
    <property type="entry name" value="TGF-b_C"/>
</dbReference>
<dbReference type="PRINTS" id="PR01425">
    <property type="entry name" value="TGFBETA2"/>
</dbReference>
<dbReference type="PROSITE" id="PS51362">
    <property type="entry name" value="TGF_BETA_2"/>
    <property type="match status" value="1"/>
</dbReference>
<comment type="function">
    <text evidence="13">Multifunctional protein that regulates various processes such as angiogenesis and heart development. Activation into mature form follows different steps: following cleavage of the proprotein in the Golgi apparatus, Latency-associated peptide (LAP) and Transforming growth factor beta-2 (TGF-beta-2) chains remain non-covalently linked rendering TGF-beta-2 inactive during storage in extracellular matrix. At the same time, LAP chain interacts with 'milieu molecules', such as LTBP1 and LRRC32/GARP, that control activation of TGF-beta-2 and maintain it in a latent state during storage in extracellular milieus. Once activated following release of LAP, TGF-beta-2 acts by binding to TGF-beta receptors (TGFBR1 and TGFBR2), which transduce signal.</text>
</comment>
<evidence type="ECO:0000256" key="6">
    <source>
        <dbReference type="ARBA" id="ARBA00022685"/>
    </source>
</evidence>
<evidence type="ECO:0000256" key="5">
    <source>
        <dbReference type="ARBA" id="ARBA00022530"/>
    </source>
</evidence>
<evidence type="ECO:0000256" key="2">
    <source>
        <dbReference type="ARBA" id="ARBA00006656"/>
    </source>
</evidence>
<comment type="subcellular location">
    <subcellularLocation>
        <location evidence="1">Secreted</location>
        <location evidence="1">Extracellular space</location>
        <location evidence="1">Extracellular matrix</location>
    </subcellularLocation>
</comment>
<keyword evidence="10" id="KW-0325">Glycoprotein</keyword>
<comment type="caution">
    <text evidence="19">The sequence shown here is derived from an EMBL/GenBank/DDBJ whole genome shotgun (WGS) entry which is preliminary data.</text>
</comment>
<keyword evidence="9" id="KW-1015">Disulfide bond</keyword>
<dbReference type="PIRSF" id="PIRSF001787">
    <property type="entry name" value="TGF-beta"/>
    <property type="match status" value="1"/>
</dbReference>
<feature type="domain" description="TGF-beta family profile" evidence="18">
    <location>
        <begin position="377"/>
        <end position="494"/>
    </location>
</feature>
<evidence type="ECO:0000313" key="20">
    <source>
        <dbReference type="Proteomes" id="UP001352852"/>
    </source>
</evidence>
<dbReference type="Gene3D" id="2.10.90.10">
    <property type="entry name" value="Cystine-knot cytokines"/>
    <property type="match status" value="1"/>
</dbReference>
<dbReference type="InterPro" id="IPR017948">
    <property type="entry name" value="TGFb_CS"/>
</dbReference>
<dbReference type="InterPro" id="IPR015615">
    <property type="entry name" value="TGF-beta-rel"/>
</dbReference>
<evidence type="ECO:0000256" key="7">
    <source>
        <dbReference type="ARBA" id="ARBA00022729"/>
    </source>
</evidence>
<reference evidence="19 20" key="1">
    <citation type="submission" date="2021-06" db="EMBL/GenBank/DDBJ databases">
        <authorList>
            <person name="Palmer J.M."/>
        </authorList>
    </citation>
    <scope>NUCLEOTIDE SEQUENCE [LARGE SCALE GENOMIC DNA]</scope>
    <source>
        <strain evidence="19 20">CL_MEX2019</strain>
        <tissue evidence="19">Muscle</tissue>
    </source>
</reference>
<dbReference type="SMART" id="SM00204">
    <property type="entry name" value="TGFB"/>
    <property type="match status" value="1"/>
</dbReference>
<keyword evidence="6" id="KW-0165">Cleavage on pair of basic residues</keyword>
<evidence type="ECO:0000256" key="13">
    <source>
        <dbReference type="ARBA" id="ARBA00045470"/>
    </source>
</evidence>
<dbReference type="InterPro" id="IPR003940">
    <property type="entry name" value="TGFb2"/>
</dbReference>
<dbReference type="SUPFAM" id="SSF57501">
    <property type="entry name" value="Cystine-knot cytokines"/>
    <property type="match status" value="1"/>
</dbReference>
<evidence type="ECO:0000256" key="1">
    <source>
        <dbReference type="ARBA" id="ARBA00004498"/>
    </source>
</evidence>